<evidence type="ECO:0000313" key="1">
    <source>
        <dbReference type="EMBL" id="KAF2857175.1"/>
    </source>
</evidence>
<dbReference type="EMBL" id="MU006060">
    <property type="protein sequence ID" value="KAF2857175.1"/>
    <property type="molecule type" value="Genomic_DNA"/>
</dbReference>
<sequence>MARQALLARVVATPAGRTLATPRMCRPPLEITMPIQTLHQSLSFDTIIKDHPDRASAETHMAKTLREYGDWPADAAAAAARDGRTVLVIDNGDDETIAIRVT</sequence>
<dbReference type="Proteomes" id="UP000799421">
    <property type="component" value="Unassembled WGS sequence"/>
</dbReference>
<accession>A0A6A7BQY2</accession>
<protein>
    <submittedName>
        <fullName evidence="1">Uncharacterized protein</fullName>
    </submittedName>
</protein>
<keyword evidence="2" id="KW-1185">Reference proteome</keyword>
<proteinExistence type="predicted"/>
<name>A0A6A7BQY2_9PEZI</name>
<gene>
    <name evidence="1" type="ORF">K470DRAFT_273490</name>
</gene>
<evidence type="ECO:0000313" key="2">
    <source>
        <dbReference type="Proteomes" id="UP000799421"/>
    </source>
</evidence>
<dbReference type="AlphaFoldDB" id="A0A6A7BQY2"/>
<organism evidence="1 2">
    <name type="scientific">Piedraia hortae CBS 480.64</name>
    <dbReference type="NCBI Taxonomy" id="1314780"/>
    <lineage>
        <taxon>Eukaryota</taxon>
        <taxon>Fungi</taxon>
        <taxon>Dikarya</taxon>
        <taxon>Ascomycota</taxon>
        <taxon>Pezizomycotina</taxon>
        <taxon>Dothideomycetes</taxon>
        <taxon>Dothideomycetidae</taxon>
        <taxon>Capnodiales</taxon>
        <taxon>Piedraiaceae</taxon>
        <taxon>Piedraia</taxon>
    </lineage>
</organism>
<reference evidence="1" key="1">
    <citation type="journal article" date="2020" name="Stud. Mycol.">
        <title>101 Dothideomycetes genomes: a test case for predicting lifestyles and emergence of pathogens.</title>
        <authorList>
            <person name="Haridas S."/>
            <person name="Albert R."/>
            <person name="Binder M."/>
            <person name="Bloem J."/>
            <person name="Labutti K."/>
            <person name="Salamov A."/>
            <person name="Andreopoulos B."/>
            <person name="Baker S."/>
            <person name="Barry K."/>
            <person name="Bills G."/>
            <person name="Bluhm B."/>
            <person name="Cannon C."/>
            <person name="Castanera R."/>
            <person name="Culley D."/>
            <person name="Daum C."/>
            <person name="Ezra D."/>
            <person name="Gonzalez J."/>
            <person name="Henrissat B."/>
            <person name="Kuo A."/>
            <person name="Liang C."/>
            <person name="Lipzen A."/>
            <person name="Lutzoni F."/>
            <person name="Magnuson J."/>
            <person name="Mondo S."/>
            <person name="Nolan M."/>
            <person name="Ohm R."/>
            <person name="Pangilinan J."/>
            <person name="Park H.-J."/>
            <person name="Ramirez L."/>
            <person name="Alfaro M."/>
            <person name="Sun H."/>
            <person name="Tritt A."/>
            <person name="Yoshinaga Y."/>
            <person name="Zwiers L.-H."/>
            <person name="Turgeon B."/>
            <person name="Goodwin S."/>
            <person name="Spatafora J."/>
            <person name="Crous P."/>
            <person name="Grigoriev I."/>
        </authorList>
    </citation>
    <scope>NUCLEOTIDE SEQUENCE</scope>
    <source>
        <strain evidence="1">CBS 480.64</strain>
    </source>
</reference>